<dbReference type="GO" id="GO:0008817">
    <property type="term" value="F:corrinoid adenosyltransferase activity"/>
    <property type="evidence" value="ECO:0007669"/>
    <property type="project" value="InterPro"/>
</dbReference>
<protein>
    <submittedName>
        <fullName evidence="1">Cob(I)alamin adenosyltransferase</fullName>
    </submittedName>
</protein>
<dbReference type="Gene3D" id="3.40.50.300">
    <property type="entry name" value="P-loop containing nucleotide triphosphate hydrolases"/>
    <property type="match status" value="1"/>
</dbReference>
<keyword evidence="2" id="KW-1185">Reference proteome</keyword>
<proteinExistence type="predicted"/>
<dbReference type="PANTHER" id="PTHR46638">
    <property type="entry name" value="CORRINOID ADENOSYLTRANSFERASE"/>
    <property type="match status" value="1"/>
</dbReference>
<reference evidence="1 2" key="1">
    <citation type="submission" date="2019-08" db="EMBL/GenBank/DDBJ databases">
        <title>Complete genome sequence of Spiroplasma chinense CCH (DSM 19755).</title>
        <authorList>
            <person name="Shen H.-Y."/>
            <person name="Lin Y.-C."/>
            <person name="Chou L."/>
            <person name="Kuo C.-H."/>
        </authorList>
    </citation>
    <scope>NUCLEOTIDE SEQUENCE [LARGE SCALE GENOMIC DNA]</scope>
    <source>
        <strain evidence="1 2">CCH</strain>
    </source>
</reference>
<evidence type="ECO:0000313" key="1">
    <source>
        <dbReference type="EMBL" id="QEH62256.1"/>
    </source>
</evidence>
<dbReference type="InterPro" id="IPR003724">
    <property type="entry name" value="CblAdoTrfase_CobA"/>
</dbReference>
<dbReference type="GO" id="GO:0005524">
    <property type="term" value="F:ATP binding"/>
    <property type="evidence" value="ECO:0007669"/>
    <property type="project" value="InterPro"/>
</dbReference>
<gene>
    <name evidence="1" type="primary">cobA</name>
    <name evidence="1" type="ORF">SCHIN_v1c10630</name>
</gene>
<keyword evidence="1" id="KW-0808">Transferase</keyword>
<dbReference type="GO" id="GO:0009236">
    <property type="term" value="P:cobalamin biosynthetic process"/>
    <property type="evidence" value="ECO:0007669"/>
    <property type="project" value="InterPro"/>
</dbReference>
<dbReference type="AlphaFoldDB" id="A0A5B9Y6A4"/>
<accession>A0A5B9Y6A4</accession>
<dbReference type="PIRSF" id="PIRSF015617">
    <property type="entry name" value="Adensltrnsf_CobA"/>
    <property type="match status" value="1"/>
</dbReference>
<name>A0A5B9Y6A4_9MOLU</name>
<dbReference type="Pfam" id="PF02572">
    <property type="entry name" value="CobA_CobO_BtuR"/>
    <property type="match status" value="1"/>
</dbReference>
<dbReference type="Proteomes" id="UP000323144">
    <property type="component" value="Chromosome"/>
</dbReference>
<dbReference type="InterPro" id="IPR027417">
    <property type="entry name" value="P-loop_NTPase"/>
</dbReference>
<dbReference type="RefSeq" id="WP_166508620.1">
    <property type="nucleotide sequence ID" value="NZ_CP043026.1"/>
</dbReference>
<evidence type="ECO:0000313" key="2">
    <source>
        <dbReference type="Proteomes" id="UP000323144"/>
    </source>
</evidence>
<organism evidence="1 2">
    <name type="scientific">Spiroplasma chinense</name>
    <dbReference type="NCBI Taxonomy" id="216932"/>
    <lineage>
        <taxon>Bacteria</taxon>
        <taxon>Bacillati</taxon>
        <taxon>Mycoplasmatota</taxon>
        <taxon>Mollicutes</taxon>
        <taxon>Entomoplasmatales</taxon>
        <taxon>Spiroplasmataceae</taxon>
        <taxon>Spiroplasma</taxon>
    </lineage>
</organism>
<dbReference type="KEGG" id="schi:SCHIN_v1c10630"/>
<dbReference type="PANTHER" id="PTHR46638:SF1">
    <property type="entry name" value="CORRINOID ADENOSYLTRANSFERASE"/>
    <property type="match status" value="1"/>
</dbReference>
<dbReference type="EMBL" id="CP043026">
    <property type="protein sequence ID" value="QEH62256.1"/>
    <property type="molecule type" value="Genomic_DNA"/>
</dbReference>
<dbReference type="SUPFAM" id="SSF52540">
    <property type="entry name" value="P-loop containing nucleoside triphosphate hydrolases"/>
    <property type="match status" value="1"/>
</dbReference>
<sequence>MNKKGCFHIYYGNGKGKTSVLNGMCLRAKGSNMNVKYLRFLKNMKTSENDMLSKIGVEVENFYHFSKKFIWDMNPQEVEEFKVESLKGLERLEQLLQDESVDLILVDELLGVIENGFFDKEHVVKIINNRKSNIEIAVSGRVIYEQMSEIADLISEVKEIKHYYEKGVTARKGIEY</sequence>